<gene>
    <name evidence="2" type="ORF">F9950_18365</name>
</gene>
<organism evidence="2 3">
    <name type="scientific">Bacteroides stercoris</name>
    <dbReference type="NCBI Taxonomy" id="46506"/>
    <lineage>
        <taxon>Bacteria</taxon>
        <taxon>Pseudomonadati</taxon>
        <taxon>Bacteroidota</taxon>
        <taxon>Bacteroidia</taxon>
        <taxon>Bacteroidales</taxon>
        <taxon>Bacteroidaceae</taxon>
        <taxon>Bacteroides</taxon>
    </lineage>
</organism>
<name>A0A7J5LHU8_BACSE</name>
<feature type="non-terminal residue" evidence="2">
    <location>
        <position position="71"/>
    </location>
</feature>
<comment type="caution">
    <text evidence="2">The sequence shown here is derived from an EMBL/GenBank/DDBJ whole genome shotgun (WGS) entry which is preliminary data.</text>
</comment>
<evidence type="ECO:0000313" key="2">
    <source>
        <dbReference type="EMBL" id="KAB5323413.1"/>
    </source>
</evidence>
<dbReference type="EMBL" id="WCLA01000117">
    <property type="protein sequence ID" value="KAB5323413.1"/>
    <property type="molecule type" value="Genomic_DNA"/>
</dbReference>
<evidence type="ECO:0000313" key="3">
    <source>
        <dbReference type="Proteomes" id="UP000431177"/>
    </source>
</evidence>
<dbReference type="Proteomes" id="UP000431177">
    <property type="component" value="Unassembled WGS sequence"/>
</dbReference>
<reference evidence="2 3" key="1">
    <citation type="journal article" date="2019" name="Nat. Med.">
        <title>A library of human gut bacterial isolates paired with longitudinal multiomics data enables mechanistic microbiome research.</title>
        <authorList>
            <person name="Poyet M."/>
            <person name="Groussin M."/>
            <person name="Gibbons S.M."/>
            <person name="Avila-Pacheco J."/>
            <person name="Jiang X."/>
            <person name="Kearney S.M."/>
            <person name="Perrotta A.R."/>
            <person name="Berdy B."/>
            <person name="Zhao S."/>
            <person name="Lieberman T.D."/>
            <person name="Swanson P.K."/>
            <person name="Smith M."/>
            <person name="Roesemann S."/>
            <person name="Alexander J.E."/>
            <person name="Rich S.A."/>
            <person name="Livny J."/>
            <person name="Vlamakis H."/>
            <person name="Clish C."/>
            <person name="Bullock K."/>
            <person name="Deik A."/>
            <person name="Scott J."/>
            <person name="Pierce K.A."/>
            <person name="Xavier R.J."/>
            <person name="Alm E.J."/>
        </authorList>
    </citation>
    <scope>NUCLEOTIDE SEQUENCE [LARGE SCALE GENOMIC DNA]</scope>
    <source>
        <strain evidence="2 3">BIOML-A2</strain>
    </source>
</reference>
<sequence length="71" mass="7721">MSHASQQYAFTEPRTVKRAQVKPSEREHQTSSSAPRVSLAPAADRTLDILEFIASNGQTQAATLARELGIP</sequence>
<dbReference type="AlphaFoldDB" id="A0A7J5LHU8"/>
<proteinExistence type="predicted"/>
<protein>
    <submittedName>
        <fullName evidence="2">IclR family transcriptional regulator</fullName>
    </submittedName>
</protein>
<feature type="region of interest" description="Disordered" evidence="1">
    <location>
        <begin position="1"/>
        <end position="40"/>
    </location>
</feature>
<accession>A0A7J5LHU8</accession>
<evidence type="ECO:0000256" key="1">
    <source>
        <dbReference type="SAM" id="MobiDB-lite"/>
    </source>
</evidence>